<keyword evidence="7 14" id="KW-0812">Transmembrane</keyword>
<keyword evidence="13 14" id="KW-0472">Membrane</keyword>
<proteinExistence type="predicted"/>
<evidence type="ECO:0000256" key="10">
    <source>
        <dbReference type="ARBA" id="ARBA00022840"/>
    </source>
</evidence>
<feature type="domain" description="Histidine kinase" evidence="15">
    <location>
        <begin position="245"/>
        <end position="463"/>
    </location>
</feature>
<protein>
    <recommendedName>
        <fullName evidence="3">histidine kinase</fullName>
        <ecNumber evidence="3">2.7.13.3</ecNumber>
    </recommendedName>
</protein>
<keyword evidence="12" id="KW-0902">Two-component regulatory system</keyword>
<evidence type="ECO:0000256" key="13">
    <source>
        <dbReference type="ARBA" id="ARBA00023136"/>
    </source>
</evidence>
<evidence type="ECO:0000256" key="11">
    <source>
        <dbReference type="ARBA" id="ARBA00022989"/>
    </source>
</evidence>
<dbReference type="PANTHER" id="PTHR45528">
    <property type="entry name" value="SENSOR HISTIDINE KINASE CPXA"/>
    <property type="match status" value="1"/>
</dbReference>
<evidence type="ECO:0000256" key="14">
    <source>
        <dbReference type="SAM" id="Phobius"/>
    </source>
</evidence>
<keyword evidence="6" id="KW-0808">Transferase</keyword>
<dbReference type="Gene3D" id="3.30.565.10">
    <property type="entry name" value="Histidine kinase-like ATPase, C-terminal domain"/>
    <property type="match status" value="1"/>
</dbReference>
<dbReference type="InterPro" id="IPR005467">
    <property type="entry name" value="His_kinase_dom"/>
</dbReference>
<evidence type="ECO:0000256" key="2">
    <source>
        <dbReference type="ARBA" id="ARBA00004651"/>
    </source>
</evidence>
<dbReference type="InterPro" id="IPR003660">
    <property type="entry name" value="HAMP_dom"/>
</dbReference>
<evidence type="ECO:0000256" key="1">
    <source>
        <dbReference type="ARBA" id="ARBA00000085"/>
    </source>
</evidence>
<keyword evidence="8" id="KW-0547">Nucleotide-binding</keyword>
<dbReference type="SUPFAM" id="SSF55874">
    <property type="entry name" value="ATPase domain of HSP90 chaperone/DNA topoisomerase II/histidine kinase"/>
    <property type="match status" value="1"/>
</dbReference>
<dbReference type="PROSITE" id="PS50885">
    <property type="entry name" value="HAMP"/>
    <property type="match status" value="1"/>
</dbReference>
<evidence type="ECO:0000259" key="16">
    <source>
        <dbReference type="PROSITE" id="PS50885"/>
    </source>
</evidence>
<dbReference type="SMART" id="SM00387">
    <property type="entry name" value="HATPase_c"/>
    <property type="match status" value="1"/>
</dbReference>
<evidence type="ECO:0000256" key="9">
    <source>
        <dbReference type="ARBA" id="ARBA00022777"/>
    </source>
</evidence>
<keyword evidence="10" id="KW-0067">ATP-binding</keyword>
<dbReference type="InterPro" id="IPR050398">
    <property type="entry name" value="HssS/ArlS-like"/>
</dbReference>
<dbReference type="InterPro" id="IPR036097">
    <property type="entry name" value="HisK_dim/P_sf"/>
</dbReference>
<keyword evidence="9 17" id="KW-0418">Kinase</keyword>
<dbReference type="Pfam" id="PF02518">
    <property type="entry name" value="HATPase_c"/>
    <property type="match status" value="1"/>
</dbReference>
<dbReference type="CDD" id="cd06225">
    <property type="entry name" value="HAMP"/>
    <property type="match status" value="1"/>
</dbReference>
<dbReference type="GO" id="GO:0016301">
    <property type="term" value="F:kinase activity"/>
    <property type="evidence" value="ECO:0007669"/>
    <property type="project" value="UniProtKB-KW"/>
</dbReference>
<comment type="subcellular location">
    <subcellularLocation>
        <location evidence="2">Cell membrane</location>
        <topology evidence="2">Multi-pass membrane protein</topology>
    </subcellularLocation>
</comment>
<evidence type="ECO:0000256" key="4">
    <source>
        <dbReference type="ARBA" id="ARBA00022475"/>
    </source>
</evidence>
<dbReference type="PROSITE" id="PS50109">
    <property type="entry name" value="HIS_KIN"/>
    <property type="match status" value="1"/>
</dbReference>
<dbReference type="SUPFAM" id="SSF47384">
    <property type="entry name" value="Homodimeric domain of signal transducing histidine kinase"/>
    <property type="match status" value="1"/>
</dbReference>
<dbReference type="Gene3D" id="1.10.287.130">
    <property type="match status" value="1"/>
</dbReference>
<dbReference type="EC" id="2.7.13.3" evidence="3"/>
<dbReference type="SUPFAM" id="SSF158472">
    <property type="entry name" value="HAMP domain-like"/>
    <property type="match status" value="1"/>
</dbReference>
<keyword evidence="11 14" id="KW-1133">Transmembrane helix</keyword>
<dbReference type="SMART" id="SM00304">
    <property type="entry name" value="HAMP"/>
    <property type="match status" value="1"/>
</dbReference>
<dbReference type="Gene3D" id="1.10.8.500">
    <property type="entry name" value="HAMP domain in histidine kinase"/>
    <property type="match status" value="1"/>
</dbReference>
<evidence type="ECO:0000313" key="18">
    <source>
        <dbReference type="Proteomes" id="UP000637267"/>
    </source>
</evidence>
<evidence type="ECO:0000259" key="15">
    <source>
        <dbReference type="PROSITE" id="PS50109"/>
    </source>
</evidence>
<gene>
    <name evidence="17" type="ORF">GCM10010970_34670</name>
</gene>
<feature type="transmembrane region" description="Helical" evidence="14">
    <location>
        <begin position="12"/>
        <end position="34"/>
    </location>
</feature>
<comment type="catalytic activity">
    <reaction evidence="1">
        <text>ATP + protein L-histidine = ADP + protein N-phospho-L-histidine.</text>
        <dbReference type="EC" id="2.7.13.3"/>
    </reaction>
</comment>
<organism evidence="17 18">
    <name type="scientific">Silvimonas iriomotensis</name>
    <dbReference type="NCBI Taxonomy" id="449662"/>
    <lineage>
        <taxon>Bacteria</taxon>
        <taxon>Pseudomonadati</taxon>
        <taxon>Pseudomonadota</taxon>
        <taxon>Betaproteobacteria</taxon>
        <taxon>Neisseriales</taxon>
        <taxon>Chitinibacteraceae</taxon>
        <taxon>Silvimonas</taxon>
    </lineage>
</organism>
<dbReference type="InterPro" id="IPR003661">
    <property type="entry name" value="HisK_dim/P_dom"/>
</dbReference>
<feature type="transmembrane region" description="Helical" evidence="14">
    <location>
        <begin position="165"/>
        <end position="184"/>
    </location>
</feature>
<dbReference type="InterPro" id="IPR036890">
    <property type="entry name" value="HATPase_C_sf"/>
</dbReference>
<dbReference type="CDD" id="cd00082">
    <property type="entry name" value="HisKA"/>
    <property type="match status" value="1"/>
</dbReference>
<comment type="caution">
    <text evidence="17">The sequence shown here is derived from an EMBL/GenBank/DDBJ whole genome shotgun (WGS) entry which is preliminary data.</text>
</comment>
<dbReference type="RefSeq" id="WP_188705929.1">
    <property type="nucleotide sequence ID" value="NZ_BMLX01000006.1"/>
</dbReference>
<name>A0ABQ2PDX5_9NEIS</name>
<dbReference type="SMART" id="SM00388">
    <property type="entry name" value="HisKA"/>
    <property type="match status" value="1"/>
</dbReference>
<evidence type="ECO:0000313" key="17">
    <source>
        <dbReference type="EMBL" id="GGP23467.1"/>
    </source>
</evidence>
<dbReference type="PRINTS" id="PR00344">
    <property type="entry name" value="BCTRLSENSOR"/>
</dbReference>
<dbReference type="Proteomes" id="UP000637267">
    <property type="component" value="Unassembled WGS sequence"/>
</dbReference>
<dbReference type="InterPro" id="IPR004358">
    <property type="entry name" value="Sig_transdc_His_kin-like_C"/>
</dbReference>
<dbReference type="PANTHER" id="PTHR45528:SF1">
    <property type="entry name" value="SENSOR HISTIDINE KINASE CPXA"/>
    <property type="match status" value="1"/>
</dbReference>
<keyword evidence="4" id="KW-1003">Cell membrane</keyword>
<dbReference type="Pfam" id="PF00672">
    <property type="entry name" value="HAMP"/>
    <property type="match status" value="1"/>
</dbReference>
<reference evidence="18" key="1">
    <citation type="journal article" date="2019" name="Int. J. Syst. Evol. Microbiol.">
        <title>The Global Catalogue of Microorganisms (GCM) 10K type strain sequencing project: providing services to taxonomists for standard genome sequencing and annotation.</title>
        <authorList>
            <consortium name="The Broad Institute Genomics Platform"/>
            <consortium name="The Broad Institute Genome Sequencing Center for Infectious Disease"/>
            <person name="Wu L."/>
            <person name="Ma J."/>
        </authorList>
    </citation>
    <scope>NUCLEOTIDE SEQUENCE [LARGE SCALE GENOMIC DNA]</scope>
    <source>
        <strain evidence="18">CGMCC 1.8859</strain>
    </source>
</reference>
<accession>A0ABQ2PDX5</accession>
<feature type="domain" description="HAMP" evidence="16">
    <location>
        <begin position="182"/>
        <end position="237"/>
    </location>
</feature>
<dbReference type="InterPro" id="IPR003594">
    <property type="entry name" value="HATPase_dom"/>
</dbReference>
<evidence type="ECO:0000256" key="6">
    <source>
        <dbReference type="ARBA" id="ARBA00022679"/>
    </source>
</evidence>
<sequence>MNMPKGRLFWKILIGFWLTLICVFFGVAAIFAIYDEQRAGMQDALATNPRMSVLTSSTASVLHYGGVEALREVSRSWPHFAKTNLLAVDADGKDVFDRPVPARALAMARDYLLHNPPPAAGEPDQNMPSVLQTETPDHRQLMIFAVLDENFVRRTPPRQWLPPQMLWLGAFGSLIFSALLAWYLTRPIRLLQRAFDRVANGDLDERIAPRMGRRRDEIADLGHDFDRMAERLKQLVHSQRQLLHDVSHELRSPLARLQVSVGLARKQPDNLMTSLDRIERESKRLDELVGELLTLSRLEAAGAGDPDHYFDMIELLDAIVSDARFEAENAGVDIALSMDPALDNQEAILRGRAEPLYRAVENVVRNALKYSRPGQRIDMAVQLADAGHTLQISVADQGPGAPEEQLELMFQPFVQLDGENRQPGYGLGLAIAQRAVQAHGGTITATNRAEGGLAMIIRLPLQAGLTAAA</sequence>
<evidence type="ECO:0000256" key="3">
    <source>
        <dbReference type="ARBA" id="ARBA00012438"/>
    </source>
</evidence>
<dbReference type="Pfam" id="PF00512">
    <property type="entry name" value="HisKA"/>
    <property type="match status" value="1"/>
</dbReference>
<keyword evidence="18" id="KW-1185">Reference proteome</keyword>
<evidence type="ECO:0000256" key="5">
    <source>
        <dbReference type="ARBA" id="ARBA00022553"/>
    </source>
</evidence>
<evidence type="ECO:0000256" key="7">
    <source>
        <dbReference type="ARBA" id="ARBA00022692"/>
    </source>
</evidence>
<keyword evidence="5" id="KW-0597">Phosphoprotein</keyword>
<evidence type="ECO:0000256" key="8">
    <source>
        <dbReference type="ARBA" id="ARBA00022741"/>
    </source>
</evidence>
<dbReference type="EMBL" id="BMLX01000006">
    <property type="protein sequence ID" value="GGP23467.1"/>
    <property type="molecule type" value="Genomic_DNA"/>
</dbReference>
<evidence type="ECO:0000256" key="12">
    <source>
        <dbReference type="ARBA" id="ARBA00023012"/>
    </source>
</evidence>